<gene>
    <name evidence="2" type="ORF">ABE957_17445</name>
</gene>
<dbReference type="RefSeq" id="WP_349759944.1">
    <property type="nucleotide sequence ID" value="NZ_JBEGCI010000022.1"/>
</dbReference>
<evidence type="ECO:0000313" key="2">
    <source>
        <dbReference type="EMBL" id="MEQ6890462.1"/>
    </source>
</evidence>
<evidence type="ECO:0000256" key="1">
    <source>
        <dbReference type="SAM" id="MobiDB-lite"/>
    </source>
</evidence>
<dbReference type="EMBL" id="JBEGCI010000022">
    <property type="protein sequence ID" value="MEQ6890462.1"/>
    <property type="molecule type" value="Genomic_DNA"/>
</dbReference>
<name>A0ABV1N9Q3_9GAMM</name>
<feature type="compositionally biased region" description="Polar residues" evidence="1">
    <location>
        <begin position="164"/>
        <end position="173"/>
    </location>
</feature>
<feature type="region of interest" description="Disordered" evidence="1">
    <location>
        <begin position="87"/>
        <end position="179"/>
    </location>
</feature>
<feature type="compositionally biased region" description="Basic and acidic residues" evidence="1">
    <location>
        <begin position="101"/>
        <end position="111"/>
    </location>
</feature>
<protein>
    <submittedName>
        <fullName evidence="2">Uncharacterized protein</fullName>
    </submittedName>
</protein>
<proteinExistence type="predicted"/>
<reference evidence="2 3" key="1">
    <citation type="submission" date="2024-05" db="EMBL/GenBank/DDBJ databases">
        <title>Halomonas sp. CS7 16S ribosomal RNA gene Genome sequencing and assembly.</title>
        <authorList>
            <person name="Yook S."/>
        </authorList>
    </citation>
    <scope>NUCLEOTIDE SEQUENCE [LARGE SCALE GENOMIC DNA]</scope>
    <source>
        <strain evidence="2 3">CS7</strain>
    </source>
</reference>
<accession>A0ABV1N9Q3</accession>
<dbReference type="Proteomes" id="UP001472978">
    <property type="component" value="Unassembled WGS sequence"/>
</dbReference>
<comment type="caution">
    <text evidence="2">The sequence shown here is derived from an EMBL/GenBank/DDBJ whole genome shotgun (WGS) entry which is preliminary data.</text>
</comment>
<evidence type="ECO:0000313" key="3">
    <source>
        <dbReference type="Proteomes" id="UP001472978"/>
    </source>
</evidence>
<sequence length="179" mass="19900">MSRKSDFQKAPLLKGHEINRLASRRLALDSLPLEPDTVSVAMVPPLDAGKKSTRQARWERMVRILMSMPAWGETHEDEERWELQKLPSLIRERLPGPARPPDGKPAEDGHDHRHGNMTAMAGSASTEDDRPHGGRPHDTATPRAGTTDGHHAQGQAEVQRCPMSRTTITRMDTPTEDSP</sequence>
<keyword evidence="3" id="KW-1185">Reference proteome</keyword>
<feature type="compositionally biased region" description="Basic and acidic residues" evidence="1">
    <location>
        <begin position="127"/>
        <end position="140"/>
    </location>
</feature>
<organism evidence="2 3">
    <name type="scientific">Halomonas pelophila</name>
    <dbReference type="NCBI Taxonomy" id="3151122"/>
    <lineage>
        <taxon>Bacteria</taxon>
        <taxon>Pseudomonadati</taxon>
        <taxon>Pseudomonadota</taxon>
        <taxon>Gammaproteobacteria</taxon>
        <taxon>Oceanospirillales</taxon>
        <taxon>Halomonadaceae</taxon>
        <taxon>Halomonas</taxon>
    </lineage>
</organism>